<comment type="caution">
    <text evidence="1">The sequence shown here is derived from an EMBL/GenBank/DDBJ whole genome shotgun (WGS) entry which is preliminary data.</text>
</comment>
<evidence type="ECO:0000313" key="1">
    <source>
        <dbReference type="EMBL" id="KUG06682.1"/>
    </source>
</evidence>
<accession>A0A9X0L3P4</accession>
<dbReference type="SUPFAM" id="SSF55729">
    <property type="entry name" value="Acyl-CoA N-acyltransferases (Nat)"/>
    <property type="match status" value="1"/>
</dbReference>
<dbReference type="InterPro" id="IPR016181">
    <property type="entry name" value="Acyl_CoA_acyltransferase"/>
</dbReference>
<protein>
    <recommendedName>
        <fullName evidence="3">Acetyltransferase</fullName>
    </recommendedName>
</protein>
<evidence type="ECO:0008006" key="3">
    <source>
        <dbReference type="Google" id="ProtNLM"/>
    </source>
</evidence>
<organism evidence="1 2">
    <name type="scientific">Solirubrum puertoriconensis</name>
    <dbReference type="NCBI Taxonomy" id="1751427"/>
    <lineage>
        <taxon>Bacteria</taxon>
        <taxon>Pseudomonadati</taxon>
        <taxon>Bacteroidota</taxon>
        <taxon>Cytophagia</taxon>
        <taxon>Cytophagales</taxon>
    </lineage>
</organism>
<dbReference type="Pfam" id="PF13527">
    <property type="entry name" value="Acetyltransf_9"/>
    <property type="match status" value="1"/>
</dbReference>
<proteinExistence type="predicted"/>
<gene>
    <name evidence="1" type="ORF">ASU33_04920</name>
</gene>
<dbReference type="Gene3D" id="3.40.630.30">
    <property type="match status" value="1"/>
</dbReference>
<dbReference type="OrthoDB" id="1438067at2"/>
<sequence>MPITSIAYAELPAATQSTLGQLTHAEFGHVPIVQQYQWATPDWSMLLHDDQGQLMAFYNLVLRTVTFDGHPVQLAGLNNVITPPALRGHGYAKQLLLATEPQWWEPLGAQHGLLVCADHMMPYYRKLGWYPVEAALYFSQPDGQHHRFESNVMLRSPSALQVHPAEIDLGGLPW</sequence>
<dbReference type="RefSeq" id="WP_059072377.1">
    <property type="nucleotide sequence ID" value="NZ_LNAL01000008.1"/>
</dbReference>
<keyword evidence="2" id="KW-1185">Reference proteome</keyword>
<dbReference type="EMBL" id="LNAL01000008">
    <property type="protein sequence ID" value="KUG06682.1"/>
    <property type="molecule type" value="Genomic_DNA"/>
</dbReference>
<evidence type="ECO:0000313" key="2">
    <source>
        <dbReference type="Proteomes" id="UP000054223"/>
    </source>
</evidence>
<dbReference type="Proteomes" id="UP000054223">
    <property type="component" value="Unassembled WGS sequence"/>
</dbReference>
<reference evidence="1 2" key="1">
    <citation type="submission" date="2015-11" db="EMBL/GenBank/DDBJ databases">
        <title>Solirubrum puertoriconensis gen. nov. an environmental bacteria isolated in Puerto Rico.</title>
        <authorList>
            <person name="Cuebas-Irizarry M.F."/>
            <person name="Montalvo-Rodriguez R."/>
        </authorList>
    </citation>
    <scope>NUCLEOTIDE SEQUENCE [LARGE SCALE GENOMIC DNA]</scope>
    <source>
        <strain evidence="1 2">MC1A</strain>
    </source>
</reference>
<dbReference type="AlphaFoldDB" id="A0A9X0L3P4"/>
<name>A0A9X0L3P4_SOLP1</name>